<dbReference type="EMBL" id="SRPG01000599">
    <property type="protein sequence ID" value="TGN35865.1"/>
    <property type="molecule type" value="Genomic_DNA"/>
</dbReference>
<dbReference type="AlphaFoldDB" id="A0A4Z1BEL2"/>
<accession>A0A4Z1BEL2</accession>
<dbReference type="Proteomes" id="UP000297972">
    <property type="component" value="Unassembled WGS sequence"/>
</dbReference>
<protein>
    <submittedName>
        <fullName evidence="1">UPF0149 family protein</fullName>
    </submittedName>
</protein>
<dbReference type="InterPro" id="IPR011978">
    <property type="entry name" value="YgfB-like"/>
</dbReference>
<reference evidence="1 2" key="1">
    <citation type="submission" date="2019-03" db="EMBL/GenBank/DDBJ databases">
        <authorList>
            <person name="Li J."/>
        </authorList>
    </citation>
    <scope>NUCLEOTIDE SEQUENCE [LARGE SCALE GENOMIC DNA]</scope>
    <source>
        <strain evidence="1 2">3058</strain>
    </source>
</reference>
<comment type="caution">
    <text evidence="1">The sequence shown here is derived from an EMBL/GenBank/DDBJ whole genome shotgun (WGS) entry which is preliminary data.</text>
</comment>
<dbReference type="NCBIfam" id="TIGR02292">
    <property type="entry name" value="ygfB_yecA"/>
    <property type="match status" value="1"/>
</dbReference>
<dbReference type="OrthoDB" id="7647056at2"/>
<keyword evidence="2" id="KW-1185">Reference proteome</keyword>
<gene>
    <name evidence="1" type="ORF">E4L95_23305</name>
</gene>
<dbReference type="Pfam" id="PF03695">
    <property type="entry name" value="UPF0149"/>
    <property type="match status" value="1"/>
</dbReference>
<evidence type="ECO:0000313" key="1">
    <source>
        <dbReference type="EMBL" id="TGN35865.1"/>
    </source>
</evidence>
<dbReference type="SUPFAM" id="SSF101327">
    <property type="entry name" value="YgfB-like"/>
    <property type="match status" value="1"/>
</dbReference>
<sequence>MWRVLEARRVQWAAIIARNALLLRAAGTDDAEEFIAVAAALMNGRDLKKIPVMKFICDQSILVWIDRKDGPNGLLDPDVEGPFVSSSMVPANFPAPALAAEKKGELAKLLRPAGLTEPWLDGYLTGVCTAPLFVEPPDWLSPLLNLVAFNLKTDKKLSRFVELLMLRYNATVSKMQATDDLALIPTEIPLIPIWADGYLTAWEATKTNWPSKALGAQGKSIRKMLEQATDGRFEQTKLLVSLMPWLRQRFADQQM</sequence>
<name>A0A4Z1BEL2_9RHOB</name>
<evidence type="ECO:0000313" key="2">
    <source>
        <dbReference type="Proteomes" id="UP000297972"/>
    </source>
</evidence>
<proteinExistence type="predicted"/>
<organism evidence="1 2">
    <name type="scientific">Paracoccus liaowanqingii</name>
    <dbReference type="NCBI Taxonomy" id="2560053"/>
    <lineage>
        <taxon>Bacteria</taxon>
        <taxon>Pseudomonadati</taxon>
        <taxon>Pseudomonadota</taxon>
        <taxon>Alphaproteobacteria</taxon>
        <taxon>Rhodobacterales</taxon>
        <taxon>Paracoccaceae</taxon>
        <taxon>Paracoccus</taxon>
    </lineage>
</organism>
<dbReference type="InterPro" id="IPR036255">
    <property type="entry name" value="YgfB-like_sf"/>
</dbReference>